<dbReference type="InterPro" id="IPR051164">
    <property type="entry name" value="NmrA-like_oxidored"/>
</dbReference>
<gene>
    <name evidence="4" type="ORF">R3P38DRAFT_2844289</name>
</gene>
<dbReference type="Gene3D" id="3.90.25.10">
    <property type="entry name" value="UDP-galactose 4-epimerase, domain 1"/>
    <property type="match status" value="1"/>
</dbReference>
<keyword evidence="5" id="KW-1185">Reference proteome</keyword>
<reference evidence="4 5" key="1">
    <citation type="journal article" date="2024" name="J Genomics">
        <title>Draft genome sequencing and assembly of Favolaschia claudopus CIRM-BRFM 2984 isolated from oak limbs.</title>
        <authorList>
            <person name="Navarro D."/>
            <person name="Drula E."/>
            <person name="Chaduli D."/>
            <person name="Cazenave R."/>
            <person name="Ahrendt S."/>
            <person name="Wang J."/>
            <person name="Lipzen A."/>
            <person name="Daum C."/>
            <person name="Barry K."/>
            <person name="Grigoriev I.V."/>
            <person name="Favel A."/>
            <person name="Rosso M.N."/>
            <person name="Martin F."/>
        </authorList>
    </citation>
    <scope>NUCLEOTIDE SEQUENCE [LARGE SCALE GENOMIC DNA]</scope>
    <source>
        <strain evidence="4 5">CIRM-BRFM 2984</strain>
    </source>
</reference>
<evidence type="ECO:0000313" key="5">
    <source>
        <dbReference type="Proteomes" id="UP001362999"/>
    </source>
</evidence>
<dbReference type="Pfam" id="PF05368">
    <property type="entry name" value="NmrA"/>
    <property type="match status" value="1"/>
</dbReference>
<protein>
    <submittedName>
        <fullName evidence="4">NmrA domain-containing protein</fullName>
    </submittedName>
</protein>
<dbReference type="PANTHER" id="PTHR42748:SF7">
    <property type="entry name" value="NMRA LIKE REDOX SENSOR 1-RELATED"/>
    <property type="match status" value="1"/>
</dbReference>
<comment type="caution">
    <text evidence="4">The sequence shown here is derived from an EMBL/GenBank/DDBJ whole genome shotgun (WGS) entry which is preliminary data.</text>
</comment>
<dbReference type="InterPro" id="IPR036291">
    <property type="entry name" value="NAD(P)-bd_dom_sf"/>
</dbReference>
<dbReference type="CDD" id="cd05251">
    <property type="entry name" value="NmrA_like_SDR_a"/>
    <property type="match status" value="1"/>
</dbReference>
<organism evidence="4 5">
    <name type="scientific">Favolaschia claudopus</name>
    <dbReference type="NCBI Taxonomy" id="2862362"/>
    <lineage>
        <taxon>Eukaryota</taxon>
        <taxon>Fungi</taxon>
        <taxon>Dikarya</taxon>
        <taxon>Basidiomycota</taxon>
        <taxon>Agaricomycotina</taxon>
        <taxon>Agaricomycetes</taxon>
        <taxon>Agaricomycetidae</taxon>
        <taxon>Agaricales</taxon>
        <taxon>Marasmiineae</taxon>
        <taxon>Mycenaceae</taxon>
        <taxon>Favolaschia</taxon>
    </lineage>
</organism>
<dbReference type="Gene3D" id="3.40.50.720">
    <property type="entry name" value="NAD(P)-binding Rossmann-like Domain"/>
    <property type="match status" value="1"/>
</dbReference>
<evidence type="ECO:0000259" key="3">
    <source>
        <dbReference type="Pfam" id="PF05368"/>
    </source>
</evidence>
<dbReference type="EMBL" id="JAWWNJ010000004">
    <property type="protein sequence ID" value="KAK7058079.1"/>
    <property type="molecule type" value="Genomic_DNA"/>
</dbReference>
<evidence type="ECO:0000313" key="4">
    <source>
        <dbReference type="EMBL" id="KAK7058079.1"/>
    </source>
</evidence>
<evidence type="ECO:0000256" key="2">
    <source>
        <dbReference type="ARBA" id="ARBA00022857"/>
    </source>
</evidence>
<keyword evidence="2" id="KW-0521">NADP</keyword>
<dbReference type="InterPro" id="IPR008030">
    <property type="entry name" value="NmrA-like"/>
</dbReference>
<name>A0AAW0E3U0_9AGAR</name>
<evidence type="ECO:0000256" key="1">
    <source>
        <dbReference type="ARBA" id="ARBA00006328"/>
    </source>
</evidence>
<dbReference type="AlphaFoldDB" id="A0AAW0E3U0"/>
<proteinExistence type="inferred from homology"/>
<feature type="domain" description="NmrA-like" evidence="3">
    <location>
        <begin position="4"/>
        <end position="292"/>
    </location>
</feature>
<dbReference type="Proteomes" id="UP001362999">
    <property type="component" value="Unassembled WGS sequence"/>
</dbReference>
<accession>A0AAW0E3U0</accession>
<sequence length="303" mass="32941">MPIITIFGANGSQGSAVLQSVLADGTYTPRAVTRNLESEGSKALIAKGIEVVVGNLWDVESLKKAMQGSEVVFGMTNFWDPEVFPADPKGAGEITQGKNLVDAAKAVGVKLFIWTSLPNATKDSNGLYTRVYHCDNKVRIEEYLKESGVPFATLLTCWFLDNLWKLGSMQKTDTGYIIPIPKFEATDEQSGTHTKDIGIAALAVLKNYKDASKGVVGKSFPVVSARFTYPQLAEKIAKAIKKEVTFVSVPTAGVEELDEMFLLQAKFGSYKDSPVPNPDLVALGAKFDSLDEFVQKEVVSRFA</sequence>
<dbReference type="SUPFAM" id="SSF51735">
    <property type="entry name" value="NAD(P)-binding Rossmann-fold domains"/>
    <property type="match status" value="1"/>
</dbReference>
<comment type="similarity">
    <text evidence="1">Belongs to the NmrA-type oxidoreductase family.</text>
</comment>
<dbReference type="PANTHER" id="PTHR42748">
    <property type="entry name" value="NITROGEN METABOLITE REPRESSION PROTEIN NMRA FAMILY MEMBER"/>
    <property type="match status" value="1"/>
</dbReference>